<reference evidence="1 2" key="1">
    <citation type="submission" date="2023-07" db="EMBL/GenBank/DDBJ databases">
        <title>Sequencing the genomes of 1000 actinobacteria strains.</title>
        <authorList>
            <person name="Klenk H.-P."/>
        </authorList>
    </citation>
    <scope>NUCLEOTIDE SEQUENCE [LARGE SCALE GENOMIC DNA]</scope>
    <source>
        <strain evidence="1 2">DSM 44710</strain>
    </source>
</reference>
<organism evidence="1 2">
    <name type="scientific">Catenuloplanes nepalensis</name>
    <dbReference type="NCBI Taxonomy" id="587533"/>
    <lineage>
        <taxon>Bacteria</taxon>
        <taxon>Bacillati</taxon>
        <taxon>Actinomycetota</taxon>
        <taxon>Actinomycetes</taxon>
        <taxon>Micromonosporales</taxon>
        <taxon>Micromonosporaceae</taxon>
        <taxon>Catenuloplanes</taxon>
    </lineage>
</organism>
<name>A0ABT9N0D8_9ACTN</name>
<dbReference type="Proteomes" id="UP001240984">
    <property type="component" value="Unassembled WGS sequence"/>
</dbReference>
<accession>A0ABT9N0D8</accession>
<protein>
    <submittedName>
        <fullName evidence="1">Uncharacterized protein</fullName>
    </submittedName>
</protein>
<evidence type="ECO:0000313" key="2">
    <source>
        <dbReference type="Proteomes" id="UP001240984"/>
    </source>
</evidence>
<proteinExistence type="predicted"/>
<comment type="caution">
    <text evidence="1">The sequence shown here is derived from an EMBL/GenBank/DDBJ whole genome shotgun (WGS) entry which is preliminary data.</text>
</comment>
<sequence length="34" mass="3743">MVGFILPTVIGWAPAGCVSLITHIRRVFTPFRGE</sequence>
<dbReference type="EMBL" id="JAUSRA010000001">
    <property type="protein sequence ID" value="MDP9797167.1"/>
    <property type="molecule type" value="Genomic_DNA"/>
</dbReference>
<keyword evidence="2" id="KW-1185">Reference proteome</keyword>
<gene>
    <name evidence="1" type="ORF">J2S43_005679</name>
</gene>
<evidence type="ECO:0000313" key="1">
    <source>
        <dbReference type="EMBL" id="MDP9797167.1"/>
    </source>
</evidence>